<evidence type="ECO:0000313" key="1">
    <source>
        <dbReference type="EMBL" id="GAC22503.1"/>
    </source>
</evidence>
<dbReference type="EMBL" id="BAEP01000004">
    <property type="protein sequence ID" value="GAC22503.1"/>
    <property type="molecule type" value="Genomic_DNA"/>
</dbReference>
<gene>
    <name evidence="1" type="ORF">GMES_0193</name>
</gene>
<reference evidence="1 2" key="1">
    <citation type="journal article" date="2017" name="Antonie Van Leeuwenhoek">
        <title>Rhizobium rhizosphaerae sp. nov., a novel species isolated from rice rhizosphere.</title>
        <authorList>
            <person name="Zhao J.J."/>
            <person name="Zhang J."/>
            <person name="Zhang R.J."/>
            <person name="Zhang C.W."/>
            <person name="Yin H.Q."/>
            <person name="Zhang X.X."/>
        </authorList>
    </citation>
    <scope>NUCLEOTIDE SEQUENCE [LARGE SCALE GENOMIC DNA]</scope>
    <source>
        <strain evidence="1 2">KMM 241</strain>
    </source>
</reference>
<sequence length="45" mass="5026">MSIYFPNELNPHSAAVRMPPKNLLNLVLSLQNHSFGTSIADFKVL</sequence>
<evidence type="ECO:0000313" key="2">
    <source>
        <dbReference type="Proteomes" id="UP000006263"/>
    </source>
</evidence>
<dbReference type="Proteomes" id="UP000006263">
    <property type="component" value="Unassembled WGS sequence"/>
</dbReference>
<proteinExistence type="predicted"/>
<name>K6Z0I0_9ALTE</name>
<dbReference type="AlphaFoldDB" id="K6Z0I0"/>
<accession>K6Z0I0</accession>
<protein>
    <submittedName>
        <fullName evidence="1">Uncharacterized protein</fullName>
    </submittedName>
</protein>
<organism evidence="1 2">
    <name type="scientific">Paraglaciecola mesophila KMM 241</name>
    <dbReference type="NCBI Taxonomy" id="1128912"/>
    <lineage>
        <taxon>Bacteria</taxon>
        <taxon>Pseudomonadati</taxon>
        <taxon>Pseudomonadota</taxon>
        <taxon>Gammaproteobacteria</taxon>
        <taxon>Alteromonadales</taxon>
        <taxon>Alteromonadaceae</taxon>
        <taxon>Paraglaciecola</taxon>
    </lineage>
</organism>
<comment type="caution">
    <text evidence="1">The sequence shown here is derived from an EMBL/GenBank/DDBJ whole genome shotgun (WGS) entry which is preliminary data.</text>
</comment>